<protein>
    <recommendedName>
        <fullName evidence="3">Ankyrin repeat-containing domain protein</fullName>
    </recommendedName>
</protein>
<dbReference type="SMART" id="SM00248">
    <property type="entry name" value="ANK"/>
    <property type="match status" value="2"/>
</dbReference>
<name>A0A5N7CUV7_9EURO</name>
<evidence type="ECO:0000313" key="2">
    <source>
        <dbReference type="Proteomes" id="UP000325579"/>
    </source>
</evidence>
<organism evidence="1 2">
    <name type="scientific">Aspergillus pseudonomiae</name>
    <dbReference type="NCBI Taxonomy" id="1506151"/>
    <lineage>
        <taxon>Eukaryota</taxon>
        <taxon>Fungi</taxon>
        <taxon>Dikarya</taxon>
        <taxon>Ascomycota</taxon>
        <taxon>Pezizomycotina</taxon>
        <taxon>Eurotiomycetes</taxon>
        <taxon>Eurotiomycetidae</taxon>
        <taxon>Eurotiales</taxon>
        <taxon>Aspergillaceae</taxon>
        <taxon>Aspergillus</taxon>
        <taxon>Aspergillus subgen. Circumdati</taxon>
    </lineage>
</organism>
<sequence>MDGYWGIWNKSPPLCVTVMCGRFDIIVEILLLSPTIKIELVLGMAVKLGYIWIRRYIDVNLYDFDRCTPLWWVVKRGYLDIVVQLVNDSRTVFNSRIYRCPRDEVKFWGYSDIANLLTYVIDKKNLLTFLN</sequence>
<gene>
    <name evidence="1" type="ORF">BDV37DRAFT_276885</name>
</gene>
<dbReference type="Gene3D" id="1.25.40.20">
    <property type="entry name" value="Ankyrin repeat-containing domain"/>
    <property type="match status" value="1"/>
</dbReference>
<dbReference type="AlphaFoldDB" id="A0A5N7CUV7"/>
<dbReference type="EMBL" id="ML736891">
    <property type="protein sequence ID" value="KAE8397507.1"/>
    <property type="molecule type" value="Genomic_DNA"/>
</dbReference>
<dbReference type="Proteomes" id="UP000325579">
    <property type="component" value="Unassembled WGS sequence"/>
</dbReference>
<proteinExistence type="predicted"/>
<reference evidence="1 2" key="1">
    <citation type="submission" date="2019-04" db="EMBL/GenBank/DDBJ databases">
        <authorList>
            <consortium name="DOE Joint Genome Institute"/>
            <person name="Mondo S."/>
            <person name="Kjaerbolling I."/>
            <person name="Vesth T."/>
            <person name="Frisvad J.C."/>
            <person name="Nybo J.L."/>
            <person name="Theobald S."/>
            <person name="Kildgaard S."/>
            <person name="Isbrandt T."/>
            <person name="Kuo A."/>
            <person name="Sato A."/>
            <person name="Lyhne E.K."/>
            <person name="Kogle M.E."/>
            <person name="Wiebenga A."/>
            <person name="Kun R.S."/>
            <person name="Lubbers R.J."/>
            <person name="Makela M.R."/>
            <person name="Barry K."/>
            <person name="Chovatia M."/>
            <person name="Clum A."/>
            <person name="Daum C."/>
            <person name="Haridas S."/>
            <person name="He G."/>
            <person name="LaButti K."/>
            <person name="Lipzen A."/>
            <person name="Riley R."/>
            <person name="Salamov A."/>
            <person name="Simmons B.A."/>
            <person name="Magnuson J.K."/>
            <person name="Henrissat B."/>
            <person name="Mortensen U.H."/>
            <person name="Larsen T.O."/>
            <person name="Devries R.P."/>
            <person name="Grigoriev I.V."/>
            <person name="Machida M."/>
            <person name="Baker S.E."/>
            <person name="Andersen M.R."/>
            <person name="Cantor M.N."/>
            <person name="Hua S.X."/>
        </authorList>
    </citation>
    <scope>NUCLEOTIDE SEQUENCE [LARGE SCALE GENOMIC DNA]</scope>
    <source>
        <strain evidence="1 2">CBS 119388</strain>
    </source>
</reference>
<dbReference type="SUPFAM" id="SSF48403">
    <property type="entry name" value="Ankyrin repeat"/>
    <property type="match status" value="1"/>
</dbReference>
<dbReference type="RefSeq" id="XP_031934826.1">
    <property type="nucleotide sequence ID" value="XM_032085647.1"/>
</dbReference>
<keyword evidence="2" id="KW-1185">Reference proteome</keyword>
<dbReference type="OrthoDB" id="341259at2759"/>
<evidence type="ECO:0000313" key="1">
    <source>
        <dbReference type="EMBL" id="KAE8397507.1"/>
    </source>
</evidence>
<evidence type="ECO:0008006" key="3">
    <source>
        <dbReference type="Google" id="ProtNLM"/>
    </source>
</evidence>
<dbReference type="GeneID" id="43670338"/>
<dbReference type="InterPro" id="IPR036770">
    <property type="entry name" value="Ankyrin_rpt-contain_sf"/>
</dbReference>
<accession>A0A5N7CUV7</accession>
<dbReference type="InterPro" id="IPR002110">
    <property type="entry name" value="Ankyrin_rpt"/>
</dbReference>